<feature type="domain" description="RSE1/DDB1/CPSF1 second beta-propeller" evidence="6">
    <location>
        <begin position="507"/>
        <end position="901"/>
    </location>
</feature>
<dbReference type="Gene3D" id="2.130.10.10">
    <property type="entry name" value="YVTN repeat-like/Quinoprotein amine dehydrogenase"/>
    <property type="match status" value="2"/>
</dbReference>
<reference evidence="7 8" key="1">
    <citation type="journal article" date="2018" name="Science">
        <title>The opium poppy genome and morphinan production.</title>
        <authorList>
            <person name="Guo L."/>
            <person name="Winzer T."/>
            <person name="Yang X."/>
            <person name="Li Y."/>
            <person name="Ning Z."/>
            <person name="He Z."/>
            <person name="Teodor R."/>
            <person name="Lu Y."/>
            <person name="Bowser T.A."/>
            <person name="Graham I.A."/>
            <person name="Ye K."/>
        </authorList>
    </citation>
    <scope>NUCLEOTIDE SEQUENCE [LARGE SCALE GENOMIC DNA]</scope>
    <source>
        <strain evidence="8">cv. HN1</strain>
        <tissue evidence="7">Leaves</tissue>
    </source>
</reference>
<comment type="subcellular location">
    <subcellularLocation>
        <location evidence="1">Nucleus</location>
    </subcellularLocation>
</comment>
<feature type="region of interest" description="Disordered" evidence="3">
    <location>
        <begin position="1"/>
        <end position="25"/>
    </location>
</feature>
<evidence type="ECO:0000259" key="6">
    <source>
        <dbReference type="Pfam" id="PF23726"/>
    </source>
</evidence>
<evidence type="ECO:0000313" key="7">
    <source>
        <dbReference type="EMBL" id="RZC54397.1"/>
    </source>
</evidence>
<evidence type="ECO:0000256" key="3">
    <source>
        <dbReference type="SAM" id="MobiDB-lite"/>
    </source>
</evidence>
<dbReference type="EMBL" id="CM010717">
    <property type="protein sequence ID" value="RZC54397.1"/>
    <property type="molecule type" value="Genomic_DNA"/>
</dbReference>
<proteinExistence type="predicted"/>
<dbReference type="Pfam" id="PF23726">
    <property type="entry name" value="Beta-prop_RSE1_2nd"/>
    <property type="match status" value="1"/>
</dbReference>
<dbReference type="Pfam" id="PF03178">
    <property type="entry name" value="CPSF_A"/>
    <property type="match status" value="1"/>
</dbReference>
<keyword evidence="2" id="KW-0539">Nucleus</keyword>
<sequence length="1364" mass="149591">MGSLEEDSSSTAAIACSQSRSSNPSEEGTHYLAKCVLRGSAVLHAVYGHLRSSSSFDIVFGKETSIELVVVGEDGVVQSVCEQTVFGIIKDLSVLRRSEKFCQPNTQEPGKDLLIVLSDSGKLSFLKFCNEMHRFFPVSHFQLSNPGNSRHQLGHKLAVDNHGCFVAVSAFEERLALFSVSMLDDSSIINKNIFYPPESEGDIPSVVQDVHGTNISGTIWSMCFISKDVSQSSKGERNATLAIVLNRKGAVSNELVLLEWDTHENAVHVISQYIEAESLAMNIVEVPYSYGFAVLFRVGDALLMDLSDPHNPRCVHKICLGLLPIEDGVDDDVAVRALLELGMEMSKGDDPMIIDNENGQYNSLFKSMCSWSWEPGHNSNPTMFVSLDTGELLTLEISFEFDGSKMNLSEPLYKCLPCKTLLWVKGDFIVALTEMGDGSVLKFEVGKLSYMSPVQNIAPVLDSVVDYHDDKQDQMFACCGVAPEGSLRIIRSGISVENLLRTAAIYQGITGTWTLRMKVLDSFDSFLVLSFVEETRVLSVGLSFSDVTDAVGFQPDACTLACGLVGDGLLVQIHRNAVRLCLPTTIAHPEGIPLSAPICTSWFPDNVNISLGAVGQNMIIVATSNPCFLFILGARSLSAYHYEIYEMQHVRLQNEVSSISIPQRISEYKSSTSVVSLANISKPCFGLPIGVEISDTFVIGTHRPSVEILSFVPEEGLRIVACGIISLSNTLGTAINGCVPQDVRLVLVDRLYVLSGLRNGMLLRFEWPNMSTLPPSLELPQQSPFMISNMAASLVSSSSSNEQRRDSNILEKAEKTPIHLELIAIRRIGVTPVFLVPLCDSLDSDIIALSDRPWLLQTARHSLSFTSISFQPATHVTPVCSMDCPKGILFVAENRLHLVEMVHSKRLNVQKFSLGGTPRKVVYHSESKLLLVMRTELSGESCSSDICCVDPLSGSLLSSFKLEPGETGKSMQLVKVGDERVLVVGTNRFGGRAIMHTGEAESSKGRLLVLCLEHTLNSVNSSFREIVGYATEQLSTSSLCSSPEDNGFEGVKLEETEVWQLVLAYQTIIPGVVLAVCPYLDRYFLASAGNFFYLYGFVNENPQRVRRLAYARTRFTITSLASEFTRIVVGDCRDGVLFYSYDEEPRRLKQLYCDPVQRLVADCTLMDMDTAVVSDRKGNLTVLSCPNRVEDNASPECNLTLSCSYYIGETAMSIRKGSYSYKLPVDDTPNGCDIADPILNSSHNSIVASTMLGSVVVFIAISREEFELLKGVQARLIIHPLTAPILGNDHNEFRGRGSAAGVSKMLDGDMLTQFLELTSSQQESVLAVPLGLKETGASISMPPHKSISVNQVVRLLERVHYALN</sequence>
<dbReference type="InterPro" id="IPR058543">
    <property type="entry name" value="Beta-prop_RSE1/DDB1/CPSF1_2nd"/>
</dbReference>
<protein>
    <recommendedName>
        <fullName evidence="9">DNA damage-binding protein 1</fullName>
    </recommendedName>
</protein>
<keyword evidence="8" id="KW-1185">Reference proteome</keyword>
<evidence type="ECO:0008006" key="9">
    <source>
        <dbReference type="Google" id="ProtNLM"/>
    </source>
</evidence>
<dbReference type="InterPro" id="IPR050358">
    <property type="entry name" value="RSE1/DDB1/CFT1"/>
</dbReference>
<evidence type="ECO:0000313" key="8">
    <source>
        <dbReference type="Proteomes" id="UP000316621"/>
    </source>
</evidence>
<dbReference type="InterPro" id="IPR015943">
    <property type="entry name" value="WD40/YVTN_repeat-like_dom_sf"/>
</dbReference>
<evidence type="ECO:0000259" key="4">
    <source>
        <dbReference type="Pfam" id="PF03178"/>
    </source>
</evidence>
<dbReference type="InterPro" id="IPR018846">
    <property type="entry name" value="Beta-prop_RSE1/DDB1/CPSF1_1st"/>
</dbReference>
<evidence type="ECO:0000256" key="1">
    <source>
        <dbReference type="ARBA" id="ARBA00004123"/>
    </source>
</evidence>
<dbReference type="GO" id="GO:0005634">
    <property type="term" value="C:nucleus"/>
    <property type="evidence" value="ECO:0007669"/>
    <property type="project" value="UniProtKB-SubCell"/>
</dbReference>
<organism evidence="7 8">
    <name type="scientific">Papaver somniferum</name>
    <name type="common">Opium poppy</name>
    <dbReference type="NCBI Taxonomy" id="3469"/>
    <lineage>
        <taxon>Eukaryota</taxon>
        <taxon>Viridiplantae</taxon>
        <taxon>Streptophyta</taxon>
        <taxon>Embryophyta</taxon>
        <taxon>Tracheophyta</taxon>
        <taxon>Spermatophyta</taxon>
        <taxon>Magnoliopsida</taxon>
        <taxon>Ranunculales</taxon>
        <taxon>Papaveraceae</taxon>
        <taxon>Papaveroideae</taxon>
        <taxon>Papaver</taxon>
    </lineage>
</organism>
<dbReference type="OrthoDB" id="20774at2759"/>
<accession>A0A4Y7J0Q4</accession>
<dbReference type="PANTHER" id="PTHR10644">
    <property type="entry name" value="DNA REPAIR/RNA PROCESSING CPSF FAMILY"/>
    <property type="match status" value="1"/>
</dbReference>
<dbReference type="STRING" id="3469.A0A4Y7J0Q4"/>
<feature type="domain" description="RSE1/DDB1/CPSF1 C-terminal" evidence="4">
    <location>
        <begin position="944"/>
        <end position="1315"/>
    </location>
</feature>
<name>A0A4Y7J0Q4_PAPSO</name>
<feature type="domain" description="RSE1/DDB1/CPSF1 first beta-propeller" evidence="5">
    <location>
        <begin position="42"/>
        <end position="457"/>
    </location>
</feature>
<gene>
    <name evidence="7" type="ORF">C5167_013250</name>
</gene>
<evidence type="ECO:0000256" key="2">
    <source>
        <dbReference type="ARBA" id="ARBA00023242"/>
    </source>
</evidence>
<feature type="compositionally biased region" description="Polar residues" evidence="3">
    <location>
        <begin position="9"/>
        <end position="25"/>
    </location>
</feature>
<dbReference type="Pfam" id="PF10433">
    <property type="entry name" value="Beta-prop_RSE1_1st"/>
    <property type="match status" value="1"/>
</dbReference>
<dbReference type="OMA" id="NPRMIFC"/>
<dbReference type="InterPro" id="IPR004871">
    <property type="entry name" value="RSE1/DDB1/CPSF1_C"/>
</dbReference>
<evidence type="ECO:0000259" key="5">
    <source>
        <dbReference type="Pfam" id="PF10433"/>
    </source>
</evidence>
<dbReference type="GO" id="GO:0003676">
    <property type="term" value="F:nucleic acid binding"/>
    <property type="evidence" value="ECO:0007669"/>
    <property type="project" value="InterPro"/>
</dbReference>
<dbReference type="Proteomes" id="UP000316621">
    <property type="component" value="Chromosome 3"/>
</dbReference>
<dbReference type="Gramene" id="RZC54397">
    <property type="protein sequence ID" value="RZC54397"/>
    <property type="gene ID" value="C5167_013250"/>
</dbReference>